<sequence length="911" mass="95126">MRLHRVRVENFRGTREREVTFPDHGVIVLEGPNETGKSSLVEAIDLVLTEKHTARKAGVTAVRPVHRDSAPMVEIDLSSGPYRFVLSKRWLNRPTAELRVLTPRDEQLTGDAAHERVRQILDETLDTGLWNALRVLQGSAPDTSLAGSSALAAALDTAAGSAETTESPDGATTLLDAAAQRAAEFWTPKGNKPTGRLRAAEQDAVAARARAARTAAALAALAEDVDRSARLGVEVEQLAATVAEAAREADELAARVSALDGVRAEAGRTAERAQLLEGAATNAAEALLARRAAVAALAAREERLATLTAEALARQPLVDRAVQDEAEAEAGAETARAVAERAHLEVTAARAELQRRQARAELDEALAAHQDLLDAVTAAEAARPALAAATVTGPVLRRLQELDAAAVVAEARCLAAAATVEVHAVAVGVDVLDKCGATVVAAGSTAQRAAVGELTVDVAGFATVRVLAGADARELDEAAGRARAERAAAFAAAGVADLAQARAAHERHQEATAALRAALTHLDGLTRRTTLAEAGARVERARSTLDALPAAGPDEVASPAGDGDGPEARLAAARATEADALAQDIVARTAQRAAEEAVAERRRDLDRLRTELAGVRAGVEAEGREVERARACLADARAGAADDDLARTAEATAGDLAAARIVAERAAGALAALDPAGLTARAEAVRTRHERAAHQLRGLSDERQALRAHLAYVGDKELQADDDEARTALSRAEHELASLTRRAEAARLLHDTLHRHRQAARQRYVTPFGRRLVALGTQVFGEGFDVDLDEDLRILTRTLHGRVVPWADLSTGAREQLAVLTRLACAAIVDPSDGVPVVLDDALGHSDPERVRRLGRVLAQVGPTAQVLVLSPGPALGEAVPGAAVMRLTADPEDGPGVRSAAAAAAPAATG</sequence>
<name>A0ABV5LT93_9ACTN</name>
<feature type="region of interest" description="Disordered" evidence="2">
    <location>
        <begin position="545"/>
        <end position="567"/>
    </location>
</feature>
<dbReference type="Gene3D" id="3.40.50.300">
    <property type="entry name" value="P-loop containing nucleotide triphosphate hydrolases"/>
    <property type="match status" value="2"/>
</dbReference>
<feature type="domain" description="Endonuclease GajA/Old nuclease/RecF-like AAA" evidence="3">
    <location>
        <begin position="1"/>
        <end position="53"/>
    </location>
</feature>
<evidence type="ECO:0000313" key="4">
    <source>
        <dbReference type="EMBL" id="MFB9377288.1"/>
    </source>
</evidence>
<evidence type="ECO:0000313" key="5">
    <source>
        <dbReference type="Proteomes" id="UP001589748"/>
    </source>
</evidence>
<evidence type="ECO:0000256" key="2">
    <source>
        <dbReference type="SAM" id="MobiDB-lite"/>
    </source>
</evidence>
<organism evidence="4 5">
    <name type="scientific">Kineococcus gynurae</name>
    <dbReference type="NCBI Taxonomy" id="452979"/>
    <lineage>
        <taxon>Bacteria</taxon>
        <taxon>Bacillati</taxon>
        <taxon>Actinomycetota</taxon>
        <taxon>Actinomycetes</taxon>
        <taxon>Kineosporiales</taxon>
        <taxon>Kineosporiaceae</taxon>
        <taxon>Kineococcus</taxon>
    </lineage>
</organism>
<proteinExistence type="predicted"/>
<comment type="caution">
    <text evidence="4">The sequence shown here is derived from an EMBL/GenBank/DDBJ whole genome shotgun (WGS) entry which is preliminary data.</text>
</comment>
<keyword evidence="5" id="KW-1185">Reference proteome</keyword>
<keyword evidence="1" id="KW-0175">Coiled coil</keyword>
<dbReference type="PANTHER" id="PTHR41259">
    <property type="entry name" value="DOUBLE-STRAND BREAK REPAIR RAD50 ATPASE, PUTATIVE-RELATED"/>
    <property type="match status" value="1"/>
</dbReference>
<accession>A0ABV5LT93</accession>
<dbReference type="RefSeq" id="WP_380139286.1">
    <property type="nucleotide sequence ID" value="NZ_JBHLUI010000010.1"/>
</dbReference>
<dbReference type="PANTHER" id="PTHR41259:SF1">
    <property type="entry name" value="DOUBLE-STRAND BREAK REPAIR RAD50 ATPASE, PUTATIVE-RELATED"/>
    <property type="match status" value="1"/>
</dbReference>
<dbReference type="EMBL" id="JBHMDM010000005">
    <property type="protein sequence ID" value="MFB9377288.1"/>
    <property type="molecule type" value="Genomic_DNA"/>
</dbReference>
<feature type="compositionally biased region" description="Low complexity" evidence="2">
    <location>
        <begin position="901"/>
        <end position="911"/>
    </location>
</feature>
<dbReference type="Pfam" id="PF13175">
    <property type="entry name" value="AAA_15"/>
    <property type="match status" value="1"/>
</dbReference>
<reference evidence="4 5" key="1">
    <citation type="submission" date="2024-09" db="EMBL/GenBank/DDBJ databases">
        <authorList>
            <person name="Sun Q."/>
            <person name="Mori K."/>
        </authorList>
    </citation>
    <scope>NUCLEOTIDE SEQUENCE [LARGE SCALE GENOMIC DNA]</scope>
    <source>
        <strain evidence="4 5">TISTR 1856</strain>
    </source>
</reference>
<feature type="coiled-coil region" evidence="1">
    <location>
        <begin position="341"/>
        <end position="375"/>
    </location>
</feature>
<feature type="coiled-coil region" evidence="1">
    <location>
        <begin position="722"/>
        <end position="749"/>
    </location>
</feature>
<evidence type="ECO:0000256" key="1">
    <source>
        <dbReference type="SAM" id="Coils"/>
    </source>
</evidence>
<gene>
    <name evidence="4" type="ORF">ACFFVI_09920</name>
</gene>
<feature type="region of interest" description="Disordered" evidence="2">
    <location>
        <begin position="891"/>
        <end position="911"/>
    </location>
</feature>
<evidence type="ECO:0000259" key="3">
    <source>
        <dbReference type="Pfam" id="PF13175"/>
    </source>
</evidence>
<dbReference type="Proteomes" id="UP001589748">
    <property type="component" value="Unassembled WGS sequence"/>
</dbReference>
<dbReference type="InterPro" id="IPR027417">
    <property type="entry name" value="P-loop_NTPase"/>
</dbReference>
<protein>
    <submittedName>
        <fullName evidence="4">AAA family ATPase</fullName>
    </submittedName>
</protein>
<dbReference type="SUPFAM" id="SSF52540">
    <property type="entry name" value="P-loop containing nucleoside triphosphate hydrolases"/>
    <property type="match status" value="1"/>
</dbReference>
<dbReference type="InterPro" id="IPR041685">
    <property type="entry name" value="AAA_GajA/Old/RecF-like"/>
</dbReference>